<dbReference type="GO" id="GO:0047938">
    <property type="term" value="F:glucose-6-phosphate 1-epimerase activity"/>
    <property type="evidence" value="ECO:0007669"/>
    <property type="project" value="TreeGrafter"/>
</dbReference>
<organism evidence="1 2">
    <name type="scientific">Dioscorea cayennensis subsp. rotundata</name>
    <name type="common">White Guinea yam</name>
    <name type="synonym">Dioscorea rotundata</name>
    <dbReference type="NCBI Taxonomy" id="55577"/>
    <lineage>
        <taxon>Eukaryota</taxon>
        <taxon>Viridiplantae</taxon>
        <taxon>Streptophyta</taxon>
        <taxon>Embryophyta</taxon>
        <taxon>Tracheophyta</taxon>
        <taxon>Spermatophyta</taxon>
        <taxon>Magnoliopsida</taxon>
        <taxon>Liliopsida</taxon>
        <taxon>Dioscoreales</taxon>
        <taxon>Dioscoreaceae</taxon>
        <taxon>Dioscorea</taxon>
    </lineage>
</organism>
<dbReference type="GO" id="GO:0016020">
    <property type="term" value="C:membrane"/>
    <property type="evidence" value="ECO:0007669"/>
    <property type="project" value="EnsemblPlants"/>
</dbReference>
<evidence type="ECO:0000313" key="1">
    <source>
        <dbReference type="Proteomes" id="UP001515500"/>
    </source>
</evidence>
<dbReference type="GeneID" id="120283818"/>
<dbReference type="InterPro" id="IPR011013">
    <property type="entry name" value="Gal_mutarotase_sf_dom"/>
</dbReference>
<dbReference type="AlphaFoldDB" id="A0AB40D846"/>
<dbReference type="PANTHER" id="PTHR11122">
    <property type="entry name" value="APOSPORY-ASSOCIATED PROTEIN C-RELATED"/>
    <property type="match status" value="1"/>
</dbReference>
<sequence>MASTGHFLSNFTLPPLSTQSKNLNVSQTHLVYKSQSCRNKISMSNRSSIASSTANTVSFDVDYYEKEFSGHGVSFESINNSCVIKMELENGSKASLMLPSGLITSYKPLMWHGGTVEVLHTKVSQKDAGEIVIQGGVSMNFNCAGDAGFRWSPSIWSLHDVRGSSDKYIQVELKSSDSKEMVDFIYLVTLEEALLGSELTITNSSSSSIQMIGSLMSHLTVSSPEATFAVGLQGSSYFCKQPLISNFSIIPPPQNEENVFPDTENEEDDDCASMAGDFSRIYTTAPRQFSVMDRGRRNSVIMQRTGFDELYVYSPGSEHEMYGKYSYVCIGPSATLKPVNVRPGAAWGGAQYLCNPNL</sequence>
<name>A0AB40D846_DIOCR</name>
<evidence type="ECO:0000313" key="2">
    <source>
        <dbReference type="RefSeq" id="XP_039146504.1"/>
    </source>
</evidence>
<accession>A0AB40D846</accession>
<dbReference type="SUPFAM" id="SSF74650">
    <property type="entry name" value="Galactose mutarotase-like"/>
    <property type="match status" value="1"/>
</dbReference>
<keyword evidence="1" id="KW-1185">Reference proteome</keyword>
<gene>
    <name evidence="2" type="primary">LOC120283818</name>
</gene>
<dbReference type="Proteomes" id="UP001515500">
    <property type="component" value="Chromosome 19"/>
</dbReference>
<dbReference type="GO" id="GO:0005975">
    <property type="term" value="P:carbohydrate metabolic process"/>
    <property type="evidence" value="ECO:0007669"/>
    <property type="project" value="InterPro"/>
</dbReference>
<protein>
    <submittedName>
        <fullName evidence="2">Protein NDH-DEPENDENT CYCLIC ELECTRON FLOW 5 isoform X1</fullName>
    </submittedName>
</protein>
<proteinExistence type="predicted"/>
<dbReference type="PANTHER" id="PTHR11122:SF15">
    <property type="entry name" value="PROTEIN NDH-DEPENDENT CYCLIC ELECTRON FLOW 5"/>
    <property type="match status" value="1"/>
</dbReference>
<dbReference type="Gene3D" id="2.70.98.10">
    <property type="match status" value="1"/>
</dbReference>
<dbReference type="InterPro" id="IPR014718">
    <property type="entry name" value="GH-type_carb-bd"/>
</dbReference>
<dbReference type="GO" id="GO:0009507">
    <property type="term" value="C:chloroplast"/>
    <property type="evidence" value="ECO:0007669"/>
    <property type="project" value="EnsemblPlants"/>
</dbReference>
<dbReference type="RefSeq" id="XP_039146504.1">
    <property type="nucleotide sequence ID" value="XM_039290570.1"/>
</dbReference>
<dbReference type="GO" id="GO:0030246">
    <property type="term" value="F:carbohydrate binding"/>
    <property type="evidence" value="ECO:0007669"/>
    <property type="project" value="InterPro"/>
</dbReference>
<dbReference type="GO" id="GO:0009773">
    <property type="term" value="P:photosynthetic electron transport in photosystem I"/>
    <property type="evidence" value="ECO:0007669"/>
    <property type="project" value="EnsemblPlants"/>
</dbReference>
<reference evidence="2" key="1">
    <citation type="submission" date="2025-08" db="UniProtKB">
        <authorList>
            <consortium name="RefSeq"/>
        </authorList>
    </citation>
    <scope>IDENTIFICATION</scope>
</reference>
<dbReference type="GO" id="GO:0010628">
    <property type="term" value="P:positive regulation of gene expression"/>
    <property type="evidence" value="ECO:0007669"/>
    <property type="project" value="EnsemblPlants"/>
</dbReference>